<name>A0A0X3TQZ6_9RHOB</name>
<comment type="caution">
    <text evidence="5">The sequence shown here is derived from an EMBL/GenBank/DDBJ whole genome shotgun (WGS) entry which is preliminary data.</text>
</comment>
<dbReference type="PANTHER" id="PTHR33619">
    <property type="entry name" value="POLYSACCHARIDE EXPORT PROTEIN GFCE-RELATED"/>
    <property type="match status" value="1"/>
</dbReference>
<dbReference type="STRING" id="1685379.AVO45_09460"/>
<dbReference type="GO" id="GO:0015159">
    <property type="term" value="F:polysaccharide transmembrane transporter activity"/>
    <property type="evidence" value="ECO:0007669"/>
    <property type="project" value="InterPro"/>
</dbReference>
<proteinExistence type="predicted"/>
<dbReference type="PANTHER" id="PTHR33619:SF3">
    <property type="entry name" value="POLYSACCHARIDE EXPORT PROTEIN GFCE-RELATED"/>
    <property type="match status" value="1"/>
</dbReference>
<protein>
    <submittedName>
        <fullName evidence="5">Uncharacterized protein</fullName>
    </submittedName>
</protein>
<accession>A0A0X3TQZ6</accession>
<dbReference type="Proteomes" id="UP000053791">
    <property type="component" value="Unassembled WGS sequence"/>
</dbReference>
<dbReference type="AlphaFoldDB" id="A0A0X3TQZ6"/>
<dbReference type="Gene3D" id="3.10.560.10">
    <property type="entry name" value="Outer membrane lipoprotein wza domain like"/>
    <property type="match status" value="1"/>
</dbReference>
<feature type="domain" description="Polysaccharide export protein N-terminal" evidence="3">
    <location>
        <begin position="23"/>
        <end position="95"/>
    </location>
</feature>
<evidence type="ECO:0000256" key="2">
    <source>
        <dbReference type="SAM" id="SignalP"/>
    </source>
</evidence>
<dbReference type="InterPro" id="IPR003715">
    <property type="entry name" value="Poly_export_N"/>
</dbReference>
<dbReference type="RefSeq" id="WP_068347375.1">
    <property type="nucleotide sequence ID" value="NZ_LQBQ01000023.1"/>
</dbReference>
<dbReference type="InterPro" id="IPR049712">
    <property type="entry name" value="Poly_export"/>
</dbReference>
<dbReference type="InterPro" id="IPR019554">
    <property type="entry name" value="Soluble_ligand-bd"/>
</dbReference>
<feature type="signal peptide" evidence="2">
    <location>
        <begin position="1"/>
        <end position="23"/>
    </location>
</feature>
<dbReference type="Pfam" id="PF02563">
    <property type="entry name" value="Poly_export"/>
    <property type="match status" value="1"/>
</dbReference>
<dbReference type="Pfam" id="PF10531">
    <property type="entry name" value="SLBB"/>
    <property type="match status" value="1"/>
</dbReference>
<keyword evidence="1 2" id="KW-0732">Signal</keyword>
<evidence type="ECO:0000256" key="1">
    <source>
        <dbReference type="ARBA" id="ARBA00022729"/>
    </source>
</evidence>
<keyword evidence="6" id="KW-1185">Reference proteome</keyword>
<sequence length="388" mass="42998">MQAIVKKLFWAFVLCVACVSQTAAENYKVGPGDKLNVSILGQNEFSRVTEVRGDGSFQLHKLGKVQAAGHTLAEIEDIIIKRADELFDGSVSVVVEMAEYRPIFVMGNVQTPGSYPYARGMTVIQAIALAGGYERGRAETTNERNVLDVQQRALEARIRLGFAENRLKAITAELARLEGREAQGDAAAPEDIDPDQVELLTKDREILNESIEGFTRREALANAEAELYAQRRELIARQLQVTEEQLADINSLVAQGLSRRDRLVELKVEADNFRSDELQTTAYAARAEQTAVNARNESDVALARYHRDLLSGKIAAEERIQLLRSQLNASMDYLRQVSPTAAMAVNTKVETVFEVYRAGTKGQPEQVDLTSEIQPGDVLVVKFEEVTN</sequence>
<feature type="chain" id="PRO_5007054276" evidence="2">
    <location>
        <begin position="24"/>
        <end position="388"/>
    </location>
</feature>
<evidence type="ECO:0000259" key="4">
    <source>
        <dbReference type="Pfam" id="PF10531"/>
    </source>
</evidence>
<dbReference type="EMBL" id="LQBQ01000023">
    <property type="protein sequence ID" value="KUJ78165.1"/>
    <property type="molecule type" value="Genomic_DNA"/>
</dbReference>
<feature type="domain" description="Soluble ligand binding" evidence="4">
    <location>
        <begin position="103"/>
        <end position="136"/>
    </location>
</feature>
<organism evidence="5 6">
    <name type="scientific">Ruegeria marisrubri</name>
    <dbReference type="NCBI Taxonomy" id="1685379"/>
    <lineage>
        <taxon>Bacteria</taxon>
        <taxon>Pseudomonadati</taxon>
        <taxon>Pseudomonadota</taxon>
        <taxon>Alphaproteobacteria</taxon>
        <taxon>Rhodobacterales</taxon>
        <taxon>Roseobacteraceae</taxon>
        <taxon>Ruegeria</taxon>
    </lineage>
</organism>
<reference evidence="5 6" key="1">
    <citation type="submission" date="2015-12" db="EMBL/GenBank/DDBJ databases">
        <authorList>
            <person name="Shamseldin A."/>
            <person name="Moawad H."/>
            <person name="Abd El-Rahim W.M."/>
            <person name="Sadowsky M.J."/>
        </authorList>
    </citation>
    <scope>NUCLEOTIDE SEQUENCE [LARGE SCALE GENOMIC DNA]</scope>
    <source>
        <strain evidence="5 6">ZGT118</strain>
    </source>
</reference>
<evidence type="ECO:0000313" key="5">
    <source>
        <dbReference type="EMBL" id="KUJ78165.1"/>
    </source>
</evidence>
<evidence type="ECO:0000259" key="3">
    <source>
        <dbReference type="Pfam" id="PF02563"/>
    </source>
</evidence>
<evidence type="ECO:0000313" key="6">
    <source>
        <dbReference type="Proteomes" id="UP000053791"/>
    </source>
</evidence>
<dbReference type="OrthoDB" id="197007at2"/>
<gene>
    <name evidence="5" type="ORF">AVO45_09460</name>
</gene>